<dbReference type="STRING" id="290397.Adeh_1037"/>
<evidence type="ECO:0000313" key="3">
    <source>
        <dbReference type="Proteomes" id="UP000001935"/>
    </source>
</evidence>
<evidence type="ECO:0000256" key="1">
    <source>
        <dbReference type="SAM" id="Coils"/>
    </source>
</evidence>
<organism evidence="2 3">
    <name type="scientific">Anaeromyxobacter dehalogenans (strain 2CP-C)</name>
    <dbReference type="NCBI Taxonomy" id="290397"/>
    <lineage>
        <taxon>Bacteria</taxon>
        <taxon>Pseudomonadati</taxon>
        <taxon>Myxococcota</taxon>
        <taxon>Myxococcia</taxon>
        <taxon>Myxococcales</taxon>
        <taxon>Cystobacterineae</taxon>
        <taxon>Anaeromyxobacteraceae</taxon>
        <taxon>Anaeromyxobacter</taxon>
    </lineage>
</organism>
<sequence>MAGRPCALSLSGAGDRAWLSGQQHSLRASAAGIAGEHPQHRLQAADPPRALLRHRVRDPSGAAVLVAGSLHVGPILSSNGASTGAAPLAPASALAARTHPLTVLVVLVVWDSGGRKAQITIAEADAATGYARENVAACESKIAKLTAEAAAAVEIVERIEVLPEVSTAEVVEAENARRAARRLSAERAEVENALVSLRARLEAAERTGHAARMHAAAAEVTGAPRPRA</sequence>
<dbReference type="EMBL" id="CP000251">
    <property type="protein sequence ID" value="ABC80812.1"/>
    <property type="molecule type" value="Genomic_DNA"/>
</dbReference>
<name>Q2IPT1_ANADE</name>
<proteinExistence type="predicted"/>
<dbReference type="AlphaFoldDB" id="Q2IPT1"/>
<dbReference type="RefSeq" id="WP_011420095.1">
    <property type="nucleotide sequence ID" value="NC_007760.1"/>
</dbReference>
<dbReference type="KEGG" id="ade:Adeh_1037"/>
<evidence type="ECO:0000313" key="2">
    <source>
        <dbReference type="EMBL" id="ABC80812.1"/>
    </source>
</evidence>
<gene>
    <name evidence="2" type="ordered locus">Adeh_1037</name>
</gene>
<dbReference type="HOGENOM" id="CLU_1212761_0_0_7"/>
<feature type="coiled-coil region" evidence="1">
    <location>
        <begin position="173"/>
        <end position="207"/>
    </location>
</feature>
<keyword evidence="1" id="KW-0175">Coiled coil</keyword>
<reference evidence="2 3" key="1">
    <citation type="submission" date="2006-01" db="EMBL/GenBank/DDBJ databases">
        <title>Complete sequence of Anaeromyxobacter dehalogenans 2CP-C.</title>
        <authorList>
            <consortium name="US DOE Joint Genome Institute"/>
            <person name="Copeland A."/>
            <person name="Lucas S."/>
            <person name="Lapidus A."/>
            <person name="Barry K."/>
            <person name="Detter J.C."/>
            <person name="Glavina T."/>
            <person name="Hammon N."/>
            <person name="Israni S."/>
            <person name="Pitluck S."/>
            <person name="Brettin T."/>
            <person name="Bruce D."/>
            <person name="Han C."/>
            <person name="Tapia R."/>
            <person name="Gilna P."/>
            <person name="Kiss H."/>
            <person name="Schmutz J."/>
            <person name="Larimer F."/>
            <person name="Land M."/>
            <person name="Kyrpides N."/>
            <person name="Anderson I."/>
            <person name="Sanford R.A."/>
            <person name="Ritalahti K.M."/>
            <person name="Thomas H.S."/>
            <person name="Kirby J.R."/>
            <person name="Zhulin I.B."/>
            <person name="Loeffler F.E."/>
            <person name="Richardson P."/>
        </authorList>
    </citation>
    <scope>NUCLEOTIDE SEQUENCE [LARGE SCALE GENOMIC DNA]</scope>
    <source>
        <strain evidence="2 3">2CP-C</strain>
    </source>
</reference>
<accession>Q2IPT1</accession>
<dbReference type="Proteomes" id="UP000001935">
    <property type="component" value="Chromosome"/>
</dbReference>
<protein>
    <submittedName>
        <fullName evidence="2">Uncharacterized protein</fullName>
    </submittedName>
</protein>